<feature type="transmembrane region" description="Helical" evidence="1">
    <location>
        <begin position="48"/>
        <end position="65"/>
    </location>
</feature>
<reference evidence="2 3" key="1">
    <citation type="journal article" date="2009" name="Nat. Biotechnol.">
        <title>Genome sequence of the recombinant protein production host Pichia pastoris.</title>
        <authorList>
            <person name="De Schutter K."/>
            <person name="Lin Y.C."/>
            <person name="Tiels P."/>
            <person name="Van Hecke A."/>
            <person name="Glinka S."/>
            <person name="Weber-Lehmann J."/>
            <person name="Rouze P."/>
            <person name="Van de Peer Y."/>
            <person name="Callewaert N."/>
        </authorList>
    </citation>
    <scope>NUCLEOTIDE SEQUENCE [LARGE SCALE GENOMIC DNA]</scope>
    <source>
        <strain evidence="3">GS115 / ATCC 20864</strain>
    </source>
</reference>
<evidence type="ECO:0000313" key="2">
    <source>
        <dbReference type="EMBL" id="CAY68600.1"/>
    </source>
</evidence>
<dbReference type="HOGENOM" id="CLU_2016096_0_0_1"/>
<protein>
    <submittedName>
        <fullName evidence="2">Uncharacterized protein</fullName>
    </submittedName>
</protein>
<dbReference type="KEGG" id="ppa:PAS_FragB_0069"/>
<sequence>MTSIDSLGLPLKFGPGSTLLRNVIGTCPIDHQKLSKDKASPFNTEKETVMTILAFFLAAILSWHLPVNKIRQMHQCECIRRCWVLGLLKFNSLQGAHHLSSYFLSTLFILRWLPSPTNIITSQ</sequence>
<keyword evidence="1" id="KW-1133">Transmembrane helix</keyword>
<name>C4QZC6_KOMPG</name>
<dbReference type="Proteomes" id="UP000000314">
    <property type="component" value="Chromosome 1"/>
</dbReference>
<keyword evidence="1" id="KW-0472">Membrane</keyword>
<accession>C4QZC6</accession>
<keyword evidence="1" id="KW-0812">Transmembrane</keyword>
<proteinExistence type="predicted"/>
<gene>
    <name evidence="2" type="ordered locus">PAS_FragB_0069</name>
</gene>
<organism evidence="2 3">
    <name type="scientific">Komagataella phaffii (strain GS115 / ATCC 20864)</name>
    <name type="common">Yeast</name>
    <name type="synonym">Pichia pastoris</name>
    <dbReference type="NCBI Taxonomy" id="644223"/>
    <lineage>
        <taxon>Eukaryota</taxon>
        <taxon>Fungi</taxon>
        <taxon>Dikarya</taxon>
        <taxon>Ascomycota</taxon>
        <taxon>Saccharomycotina</taxon>
        <taxon>Pichiomycetes</taxon>
        <taxon>Pichiales</taxon>
        <taxon>Pichiaceae</taxon>
        <taxon>Komagataella</taxon>
    </lineage>
</organism>
<dbReference type="InParanoid" id="C4QZC6"/>
<keyword evidence="3" id="KW-1185">Reference proteome</keyword>
<dbReference type="EMBL" id="FN392319">
    <property type="protein sequence ID" value="CAY68600.1"/>
    <property type="molecule type" value="Genomic_DNA"/>
</dbReference>
<dbReference type="AlphaFoldDB" id="C4QZC6"/>
<dbReference type="GeneID" id="8196511"/>
<dbReference type="RefSeq" id="XP_002490880.1">
    <property type="nucleotide sequence ID" value="XM_002490835.1"/>
</dbReference>
<evidence type="ECO:0000313" key="3">
    <source>
        <dbReference type="Proteomes" id="UP000000314"/>
    </source>
</evidence>
<evidence type="ECO:0000256" key="1">
    <source>
        <dbReference type="SAM" id="Phobius"/>
    </source>
</evidence>